<sequence length="51" mass="5020">MTTQQSASAPAPAPQPTGGSESTAQPAPAPYVVERGSGASVVWPTADPKQG</sequence>
<dbReference type="EMBL" id="BSSA01000043">
    <property type="protein sequence ID" value="GLW74991.1"/>
    <property type="molecule type" value="Genomic_DNA"/>
</dbReference>
<proteinExistence type="predicted"/>
<evidence type="ECO:0000313" key="2">
    <source>
        <dbReference type="EMBL" id="GLW74991.1"/>
    </source>
</evidence>
<name>A0A9W6QHE8_9ACTN</name>
<gene>
    <name evidence="2" type="ORF">Kpho02_72880</name>
</gene>
<dbReference type="AlphaFoldDB" id="A0A9W6QHE8"/>
<organism evidence="2 3">
    <name type="scientific">Kitasatospora phosalacinea</name>
    <dbReference type="NCBI Taxonomy" id="2065"/>
    <lineage>
        <taxon>Bacteria</taxon>
        <taxon>Bacillati</taxon>
        <taxon>Actinomycetota</taxon>
        <taxon>Actinomycetes</taxon>
        <taxon>Kitasatosporales</taxon>
        <taxon>Streptomycetaceae</taxon>
        <taxon>Kitasatospora</taxon>
    </lineage>
</organism>
<dbReference type="Proteomes" id="UP001165041">
    <property type="component" value="Unassembled WGS sequence"/>
</dbReference>
<feature type="region of interest" description="Disordered" evidence="1">
    <location>
        <begin position="1"/>
        <end position="51"/>
    </location>
</feature>
<protein>
    <submittedName>
        <fullName evidence="2">Uncharacterized protein</fullName>
    </submittedName>
</protein>
<feature type="compositionally biased region" description="Low complexity" evidence="1">
    <location>
        <begin position="1"/>
        <end position="20"/>
    </location>
</feature>
<accession>A0A9W6QHE8</accession>
<comment type="caution">
    <text evidence="2">The sequence shown here is derived from an EMBL/GenBank/DDBJ whole genome shotgun (WGS) entry which is preliminary data.</text>
</comment>
<evidence type="ECO:0000313" key="3">
    <source>
        <dbReference type="Proteomes" id="UP001165041"/>
    </source>
</evidence>
<reference evidence="2" key="1">
    <citation type="submission" date="2023-02" db="EMBL/GenBank/DDBJ databases">
        <title>Kitasatospora phosalacinea NBRC 14627.</title>
        <authorList>
            <person name="Ichikawa N."/>
            <person name="Sato H."/>
            <person name="Tonouchi N."/>
        </authorList>
    </citation>
    <scope>NUCLEOTIDE SEQUENCE</scope>
    <source>
        <strain evidence="2">NBRC 14627</strain>
    </source>
</reference>
<dbReference type="RefSeq" id="WP_285740547.1">
    <property type="nucleotide sequence ID" value="NZ_BSSA01000043.1"/>
</dbReference>
<evidence type="ECO:0000256" key="1">
    <source>
        <dbReference type="SAM" id="MobiDB-lite"/>
    </source>
</evidence>